<gene>
    <name evidence="5" type="ORF">H5V44_11095</name>
</gene>
<keyword evidence="1" id="KW-0805">Transcription regulation</keyword>
<accession>A0A7J9SIP5</accession>
<name>A0A7J9SIP5_9EURY</name>
<dbReference type="Proteomes" id="UP000546257">
    <property type="component" value="Unassembled WGS sequence"/>
</dbReference>
<dbReference type="Pfam" id="PF15915">
    <property type="entry name" value="BAT"/>
    <property type="match status" value="1"/>
</dbReference>
<feature type="domain" description="HTH bat-type" evidence="3">
    <location>
        <begin position="150"/>
        <end position="202"/>
    </location>
</feature>
<dbReference type="EMBL" id="JACKXD010000003">
    <property type="protein sequence ID" value="MBB6646824.1"/>
    <property type="molecule type" value="Genomic_DNA"/>
</dbReference>
<dbReference type="AlphaFoldDB" id="A0A7J9SIP5"/>
<dbReference type="PANTHER" id="PTHR34236">
    <property type="entry name" value="DIMETHYL SULFOXIDE REDUCTASE TRANSCRIPTIONAL ACTIVATOR"/>
    <property type="match status" value="1"/>
</dbReference>
<reference evidence="5 6" key="1">
    <citation type="submission" date="2020-08" db="EMBL/GenBank/DDBJ databases">
        <authorList>
            <person name="Seo M.-J."/>
        </authorList>
    </citation>
    <scope>NUCLEOTIDE SEQUENCE [LARGE SCALE GENOMIC DNA]</scope>
    <source>
        <strain evidence="5 6">MBLA0160</strain>
    </source>
</reference>
<evidence type="ECO:0000256" key="1">
    <source>
        <dbReference type="ARBA" id="ARBA00023015"/>
    </source>
</evidence>
<dbReference type="InterPro" id="IPR031803">
    <property type="entry name" value="BAT_GAF/HTH-assoc"/>
</dbReference>
<evidence type="ECO:0000259" key="4">
    <source>
        <dbReference type="Pfam" id="PF15915"/>
    </source>
</evidence>
<protein>
    <submittedName>
        <fullName evidence="5">Helix-turn-helix domain-containing protein</fullName>
    </submittedName>
</protein>
<dbReference type="Pfam" id="PF04967">
    <property type="entry name" value="HTH_10"/>
    <property type="match status" value="1"/>
</dbReference>
<evidence type="ECO:0000256" key="2">
    <source>
        <dbReference type="ARBA" id="ARBA00023163"/>
    </source>
</evidence>
<dbReference type="RefSeq" id="WP_185193170.1">
    <property type="nucleotide sequence ID" value="NZ_JACKXD010000003.1"/>
</dbReference>
<organism evidence="5 6">
    <name type="scientific">Halobellus ruber</name>
    <dbReference type="NCBI Taxonomy" id="2761102"/>
    <lineage>
        <taxon>Archaea</taxon>
        <taxon>Methanobacteriati</taxon>
        <taxon>Methanobacteriota</taxon>
        <taxon>Stenosarchaea group</taxon>
        <taxon>Halobacteria</taxon>
        <taxon>Halobacteriales</taxon>
        <taxon>Haloferacaceae</taxon>
        <taxon>Halobellus</taxon>
    </lineage>
</organism>
<dbReference type="PANTHER" id="PTHR34236:SF1">
    <property type="entry name" value="DIMETHYL SULFOXIDE REDUCTASE TRANSCRIPTIONAL ACTIVATOR"/>
    <property type="match status" value="1"/>
</dbReference>
<evidence type="ECO:0000313" key="6">
    <source>
        <dbReference type="Proteomes" id="UP000546257"/>
    </source>
</evidence>
<evidence type="ECO:0000259" key="3">
    <source>
        <dbReference type="Pfam" id="PF04967"/>
    </source>
</evidence>
<evidence type="ECO:0000313" key="5">
    <source>
        <dbReference type="EMBL" id="MBB6646824.1"/>
    </source>
</evidence>
<keyword evidence="2" id="KW-0804">Transcription</keyword>
<keyword evidence="6" id="KW-1185">Reference proteome</keyword>
<feature type="domain" description="Bacterioopsin transcriptional activator GAF and HTH associated" evidence="4">
    <location>
        <begin position="23"/>
        <end position="120"/>
    </location>
</feature>
<dbReference type="InterPro" id="IPR007050">
    <property type="entry name" value="HTH_bacterioopsin"/>
</dbReference>
<comment type="caution">
    <text evidence="5">The sequence shown here is derived from an EMBL/GenBank/DDBJ whole genome shotgun (WGS) entry which is preliminary data.</text>
</comment>
<sequence length="214" mass="23119">MPRATLSLQIPEQVWVSTLSQQYPDAAFTVLAAMPADDDGVGLVEIAADDVEPIVTAIDGHESVTSVTVLEAQPGEALVQFETTQPLLIRSMSEAGIPLELPITIEDGEVTIELAAPREKLSELGTLLENFGIRFDLLSITQSIDTQSLLTDDQYDLLEEAVERGYYDTPRTCTLTDLAETVGLAKSTTSEKLHRAEGKVLKRFVGGDDDAGLT</sequence>
<proteinExistence type="predicted"/>